<dbReference type="PIRSF" id="PIRSF037677">
    <property type="entry name" value="DNA_mis_repair_Msh6"/>
    <property type="match status" value="1"/>
</dbReference>
<dbReference type="PROSITE" id="PS00486">
    <property type="entry name" value="DNA_MISMATCH_REPAIR_2"/>
    <property type="match status" value="1"/>
</dbReference>
<feature type="domain" description="DNA mismatch repair proteins mutS family" evidence="5">
    <location>
        <begin position="561"/>
        <end position="577"/>
    </location>
</feature>
<dbReference type="SUPFAM" id="SSF53150">
    <property type="entry name" value="DNA repair protein MutS, domain II"/>
    <property type="match status" value="1"/>
</dbReference>
<evidence type="ECO:0000313" key="6">
    <source>
        <dbReference type="EMBL" id="NDV29816.1"/>
    </source>
</evidence>
<dbReference type="InterPro" id="IPR007861">
    <property type="entry name" value="DNA_mismatch_repair_MutS_clamp"/>
</dbReference>
<dbReference type="Pfam" id="PF00488">
    <property type="entry name" value="MutS_V"/>
    <property type="match status" value="1"/>
</dbReference>
<dbReference type="InterPro" id="IPR036678">
    <property type="entry name" value="MutS_con_dom_sf"/>
</dbReference>
<proteinExistence type="inferred from homology"/>
<dbReference type="AlphaFoldDB" id="A0A6B2KYM2"/>
<accession>A0A6B2KYM2</accession>
<keyword evidence="3" id="KW-0067">ATP-binding</keyword>
<evidence type="ECO:0000256" key="2">
    <source>
        <dbReference type="ARBA" id="ARBA00022741"/>
    </source>
</evidence>
<name>A0A6B2KYM2_9EUKA</name>
<dbReference type="GO" id="GO:0005524">
    <property type="term" value="F:ATP binding"/>
    <property type="evidence" value="ECO:0007669"/>
    <property type="project" value="UniProtKB-KW"/>
</dbReference>
<dbReference type="PANTHER" id="PTHR11361:SF148">
    <property type="entry name" value="DNA MISMATCH REPAIR PROTEIN MSH6"/>
    <property type="match status" value="1"/>
</dbReference>
<sequence>MSYLETLLIRIQPKEMLLPESVSKDVMKRINQLVSSPFITRRTFPDYDSSLYSIAHHFSSKITDDKLDIQNWPEALQKVSEVESLICSIAAVVCYFEELHFANDFVKIANFQVYDVRNQGNCLVLDSVSLLNLEILQNNDNFGGEGTLLSVLDHCKTAFGKRLLRRWLCHPLKSVRQINQRLTAVEFMKEHPEIRDRLKEGLMQLIDIERYLTRARSKKISVKQFVECLDSYEKGIEMVNSVKKLLNEHKATDDKTLGLLYYLIFEFPNLSEFFESFDFDRETAKTTGTINPTPGTVPDYDTAQENLNNVLASLENTLQKFREKTDISDIVYHQSKTERYTLKIKKNSEKGKKIPKNWTKVGNTQQVSRYKCPEVEELVSQLDEATEELTAVSKNLLFMYLNSIEPYYANLTKALDYFATLDVIYSFTIFASEQDYEVCRPQFVRSAVPIFKATSIRHPYAANRGPSFIPNNISIGGDRAPLWLITGPNMGGKSTLLRQAAIVVIMAQIGCLVPAETCILSPVDQIFTRLGARDRIFAGQSTFMLELDETSKILNSATQHSFVILDELGRGTSTFDGFAIAYAVVQKLEVIGSRVLFATHYHKLVDEFANSAKVGCAHMGCATDGGRMVFTYLLEPGACPRSYGMNVAAMANLPEEVIKRAAQKSEQFESLMQSKAERKDLLDILQGSTLISRDIWLRANKHRNL</sequence>
<dbReference type="Gene3D" id="3.40.50.300">
    <property type="entry name" value="P-loop containing nucleotide triphosphate hydrolases"/>
    <property type="match status" value="1"/>
</dbReference>
<dbReference type="SUPFAM" id="SSF52540">
    <property type="entry name" value="P-loop containing nucleoside triphosphate hydrolases"/>
    <property type="match status" value="1"/>
</dbReference>
<keyword evidence="2" id="KW-0547">Nucleotide-binding</keyword>
<evidence type="ECO:0000259" key="5">
    <source>
        <dbReference type="PROSITE" id="PS00486"/>
    </source>
</evidence>
<organism evidence="6">
    <name type="scientific">Arcella intermedia</name>
    <dbReference type="NCBI Taxonomy" id="1963864"/>
    <lineage>
        <taxon>Eukaryota</taxon>
        <taxon>Amoebozoa</taxon>
        <taxon>Tubulinea</taxon>
        <taxon>Elardia</taxon>
        <taxon>Arcellinida</taxon>
        <taxon>Sphaerothecina</taxon>
        <taxon>Arcellidae</taxon>
        <taxon>Arcella</taxon>
    </lineage>
</organism>
<dbReference type="Pfam" id="PF05190">
    <property type="entry name" value="MutS_IV"/>
    <property type="match status" value="1"/>
</dbReference>
<dbReference type="Gene3D" id="3.30.420.110">
    <property type="entry name" value="MutS, connector domain"/>
    <property type="match status" value="1"/>
</dbReference>
<dbReference type="GO" id="GO:0006298">
    <property type="term" value="P:mismatch repair"/>
    <property type="evidence" value="ECO:0007669"/>
    <property type="project" value="InterPro"/>
</dbReference>
<dbReference type="SUPFAM" id="SSF48334">
    <property type="entry name" value="DNA repair protein MutS, domain III"/>
    <property type="match status" value="1"/>
</dbReference>
<protein>
    <recommendedName>
        <fullName evidence="5">DNA mismatch repair proteins mutS family domain-containing protein</fullName>
    </recommendedName>
</protein>
<dbReference type="SMART" id="SM00534">
    <property type="entry name" value="MUTSac"/>
    <property type="match status" value="1"/>
</dbReference>
<dbReference type="GO" id="GO:0032301">
    <property type="term" value="C:MutSalpha complex"/>
    <property type="evidence" value="ECO:0007669"/>
    <property type="project" value="TreeGrafter"/>
</dbReference>
<dbReference type="InterPro" id="IPR007696">
    <property type="entry name" value="DNA_mismatch_repair_MutS_core"/>
</dbReference>
<dbReference type="InterPro" id="IPR045076">
    <property type="entry name" value="MutS"/>
</dbReference>
<dbReference type="EMBL" id="GIBP01000847">
    <property type="protein sequence ID" value="NDV29816.1"/>
    <property type="molecule type" value="Transcribed_RNA"/>
</dbReference>
<dbReference type="InterPro" id="IPR027417">
    <property type="entry name" value="P-loop_NTPase"/>
</dbReference>
<evidence type="ECO:0000256" key="4">
    <source>
        <dbReference type="ARBA" id="ARBA00023125"/>
    </source>
</evidence>
<dbReference type="GO" id="GO:0140664">
    <property type="term" value="F:ATP-dependent DNA damage sensor activity"/>
    <property type="evidence" value="ECO:0007669"/>
    <property type="project" value="InterPro"/>
</dbReference>
<reference evidence="6" key="1">
    <citation type="journal article" date="2020" name="J. Eukaryot. Microbiol.">
        <title>De novo Sequencing, Assembly and Annotation of the Transcriptome for the Free-Living Testate Amoeba Arcella intermedia.</title>
        <authorList>
            <person name="Ribeiro G.M."/>
            <person name="Porfirio-Sousa A.L."/>
            <person name="Maurer-Alcala X.X."/>
            <person name="Katz L.A."/>
            <person name="Lahr D.J.G."/>
        </authorList>
    </citation>
    <scope>NUCLEOTIDE SEQUENCE</scope>
</reference>
<dbReference type="InterPro" id="IPR017261">
    <property type="entry name" value="DNA_mismatch_repair_MutS/MSH"/>
</dbReference>
<dbReference type="PANTHER" id="PTHR11361">
    <property type="entry name" value="DNA MISMATCH REPAIR PROTEIN MUTS FAMILY MEMBER"/>
    <property type="match status" value="1"/>
</dbReference>
<dbReference type="Gene3D" id="1.10.1420.10">
    <property type="match status" value="2"/>
</dbReference>
<dbReference type="SMART" id="SM00533">
    <property type="entry name" value="MUTSd"/>
    <property type="match status" value="1"/>
</dbReference>
<dbReference type="InterPro" id="IPR000432">
    <property type="entry name" value="DNA_mismatch_repair_MutS_C"/>
</dbReference>
<evidence type="ECO:0000256" key="3">
    <source>
        <dbReference type="ARBA" id="ARBA00022840"/>
    </source>
</evidence>
<dbReference type="GO" id="GO:0030983">
    <property type="term" value="F:mismatched DNA binding"/>
    <property type="evidence" value="ECO:0007669"/>
    <property type="project" value="InterPro"/>
</dbReference>
<dbReference type="Pfam" id="PF05192">
    <property type="entry name" value="MutS_III"/>
    <property type="match status" value="1"/>
</dbReference>
<dbReference type="InterPro" id="IPR036187">
    <property type="entry name" value="DNA_mismatch_repair_MutS_sf"/>
</dbReference>
<comment type="similarity">
    <text evidence="1">Belongs to the DNA mismatch repair MutS family.</text>
</comment>
<evidence type="ECO:0000256" key="1">
    <source>
        <dbReference type="ARBA" id="ARBA00006271"/>
    </source>
</evidence>
<keyword evidence="4" id="KW-0238">DNA-binding</keyword>